<dbReference type="EMBL" id="BPLR01005074">
    <property type="protein sequence ID" value="GIX99650.1"/>
    <property type="molecule type" value="Genomic_DNA"/>
</dbReference>
<name>A0AAV4PUP3_CAEEX</name>
<protein>
    <submittedName>
        <fullName evidence="1">Uncharacterized protein</fullName>
    </submittedName>
</protein>
<dbReference type="Proteomes" id="UP001054945">
    <property type="component" value="Unassembled WGS sequence"/>
</dbReference>
<comment type="caution">
    <text evidence="1">The sequence shown here is derived from an EMBL/GenBank/DDBJ whole genome shotgun (WGS) entry which is preliminary data.</text>
</comment>
<keyword evidence="2" id="KW-1185">Reference proteome</keyword>
<dbReference type="AlphaFoldDB" id="A0AAV4PUP3"/>
<accession>A0AAV4PUP3</accession>
<feature type="non-terminal residue" evidence="1">
    <location>
        <position position="1"/>
    </location>
</feature>
<evidence type="ECO:0000313" key="2">
    <source>
        <dbReference type="Proteomes" id="UP001054945"/>
    </source>
</evidence>
<sequence>ALLCQEAVSLHAVEPIPPFRDWLAAVVTTLSLLNGRSDCGNEEEG</sequence>
<organism evidence="1 2">
    <name type="scientific">Caerostris extrusa</name>
    <name type="common">Bark spider</name>
    <name type="synonym">Caerostris bankana</name>
    <dbReference type="NCBI Taxonomy" id="172846"/>
    <lineage>
        <taxon>Eukaryota</taxon>
        <taxon>Metazoa</taxon>
        <taxon>Ecdysozoa</taxon>
        <taxon>Arthropoda</taxon>
        <taxon>Chelicerata</taxon>
        <taxon>Arachnida</taxon>
        <taxon>Araneae</taxon>
        <taxon>Araneomorphae</taxon>
        <taxon>Entelegynae</taxon>
        <taxon>Araneoidea</taxon>
        <taxon>Araneidae</taxon>
        <taxon>Caerostris</taxon>
    </lineage>
</organism>
<proteinExistence type="predicted"/>
<gene>
    <name evidence="1" type="ORF">CEXT_42161</name>
</gene>
<reference evidence="1 2" key="1">
    <citation type="submission" date="2021-06" db="EMBL/GenBank/DDBJ databases">
        <title>Caerostris extrusa draft genome.</title>
        <authorList>
            <person name="Kono N."/>
            <person name="Arakawa K."/>
        </authorList>
    </citation>
    <scope>NUCLEOTIDE SEQUENCE [LARGE SCALE GENOMIC DNA]</scope>
</reference>
<evidence type="ECO:0000313" key="1">
    <source>
        <dbReference type="EMBL" id="GIX99650.1"/>
    </source>
</evidence>